<feature type="transmembrane region" description="Helical" evidence="8">
    <location>
        <begin position="74"/>
        <end position="93"/>
    </location>
</feature>
<accession>A0A1C4C1J8</accession>
<feature type="transmembrane region" description="Helical" evidence="8">
    <location>
        <begin position="133"/>
        <end position="155"/>
    </location>
</feature>
<dbReference type="RefSeq" id="WP_088238330.1">
    <property type="nucleotide sequence ID" value="NZ_FMAY01000006.1"/>
</dbReference>
<dbReference type="InterPro" id="IPR038770">
    <property type="entry name" value="Na+/solute_symporter_sf"/>
</dbReference>
<evidence type="ECO:0000313" key="9">
    <source>
        <dbReference type="EMBL" id="SCC13026.1"/>
    </source>
</evidence>
<name>A0A1C4C1J8_9ENTR</name>
<protein>
    <recommendedName>
        <fullName evidence="11">AEC family transporter</fullName>
    </recommendedName>
</protein>
<keyword evidence="5 8" id="KW-0812">Transmembrane</keyword>
<dbReference type="PANTHER" id="PTHR36838:SF3">
    <property type="entry name" value="TRANSPORTER AUXIN EFFLUX CARRIER EC FAMILY"/>
    <property type="match status" value="1"/>
</dbReference>
<comment type="subcellular location">
    <subcellularLocation>
        <location evidence="1">Cell membrane</location>
        <topology evidence="1">Multi-pass membrane protein</topology>
    </subcellularLocation>
</comment>
<keyword evidence="6 8" id="KW-1133">Transmembrane helix</keyword>
<evidence type="ECO:0000256" key="7">
    <source>
        <dbReference type="ARBA" id="ARBA00023136"/>
    </source>
</evidence>
<dbReference type="InterPro" id="IPR004776">
    <property type="entry name" value="Mem_transp_PIN-like"/>
</dbReference>
<sequence length="325" mass="35509">MDTAEFFGQLAQQLLLSAPLFLLIALGYGLGRFAGWPESVNEGLNRFCFNVAIPCMLFKVMSKFYQSPPVDMRLLIAYFGSCLVIYVIGRVLAKNVFHLDAISGSVFGLGGIFSNNVMLGIPVAVILLGQASLASVALVLVFNSLILWTLVTVSVEWAQNGSFSVRGIGKTLISVLRNPIIIGIFTGFFWSFALRRPLPQFFDSPVSMVAQVAAPLTLITLGMSLSRYHIRKGLRESSAICLLKLLLMPGLIWAAAYLLHLPRAESQVVVLLGSMAVGVNVYLMAQKFQVLQGATATSMLLSTLFSTVTTPLFMILMGHFYPDWP</sequence>
<evidence type="ECO:0008006" key="11">
    <source>
        <dbReference type="Google" id="ProtNLM"/>
    </source>
</evidence>
<evidence type="ECO:0000256" key="4">
    <source>
        <dbReference type="ARBA" id="ARBA00022475"/>
    </source>
</evidence>
<keyword evidence="3" id="KW-0813">Transport</keyword>
<evidence type="ECO:0000256" key="3">
    <source>
        <dbReference type="ARBA" id="ARBA00022448"/>
    </source>
</evidence>
<evidence type="ECO:0000256" key="1">
    <source>
        <dbReference type="ARBA" id="ARBA00004651"/>
    </source>
</evidence>
<proteinExistence type="inferred from homology"/>
<feature type="transmembrane region" description="Helical" evidence="8">
    <location>
        <begin position="206"/>
        <end position="225"/>
    </location>
</feature>
<feature type="transmembrane region" description="Helical" evidence="8">
    <location>
        <begin position="237"/>
        <end position="260"/>
    </location>
</feature>
<dbReference type="Proteomes" id="UP000198975">
    <property type="component" value="Unassembled WGS sequence"/>
</dbReference>
<evidence type="ECO:0000256" key="2">
    <source>
        <dbReference type="ARBA" id="ARBA00010145"/>
    </source>
</evidence>
<evidence type="ECO:0000256" key="6">
    <source>
        <dbReference type="ARBA" id="ARBA00022989"/>
    </source>
</evidence>
<organism evidence="9 10">
    <name type="scientific">Kosakonia oryzendophytica</name>
    <dbReference type="NCBI Taxonomy" id="1005665"/>
    <lineage>
        <taxon>Bacteria</taxon>
        <taxon>Pseudomonadati</taxon>
        <taxon>Pseudomonadota</taxon>
        <taxon>Gammaproteobacteria</taxon>
        <taxon>Enterobacterales</taxon>
        <taxon>Enterobacteriaceae</taxon>
        <taxon>Kosakonia</taxon>
    </lineage>
</organism>
<keyword evidence="10" id="KW-1185">Reference proteome</keyword>
<keyword evidence="7 8" id="KW-0472">Membrane</keyword>
<evidence type="ECO:0000256" key="8">
    <source>
        <dbReference type="SAM" id="Phobius"/>
    </source>
</evidence>
<dbReference type="PANTHER" id="PTHR36838">
    <property type="entry name" value="AUXIN EFFLUX CARRIER FAMILY PROTEIN"/>
    <property type="match status" value="1"/>
</dbReference>
<dbReference type="OrthoDB" id="3435874at2"/>
<feature type="transmembrane region" description="Helical" evidence="8">
    <location>
        <begin position="175"/>
        <end position="194"/>
    </location>
</feature>
<dbReference type="GO" id="GO:0005886">
    <property type="term" value="C:plasma membrane"/>
    <property type="evidence" value="ECO:0007669"/>
    <property type="project" value="UniProtKB-SubCell"/>
</dbReference>
<comment type="similarity">
    <text evidence="2">Belongs to the auxin efflux carrier (TC 2.A.69) family.</text>
</comment>
<dbReference type="AlphaFoldDB" id="A0A1C4C1J8"/>
<gene>
    <name evidence="9" type="ORF">GA0061071_106181</name>
</gene>
<dbReference type="Pfam" id="PF03547">
    <property type="entry name" value="Mem_trans"/>
    <property type="match status" value="1"/>
</dbReference>
<evidence type="ECO:0000313" key="10">
    <source>
        <dbReference type="Proteomes" id="UP000198975"/>
    </source>
</evidence>
<dbReference type="Gene3D" id="1.20.1530.20">
    <property type="match status" value="1"/>
</dbReference>
<dbReference type="EMBL" id="FMAY01000006">
    <property type="protein sequence ID" value="SCC13026.1"/>
    <property type="molecule type" value="Genomic_DNA"/>
</dbReference>
<feature type="transmembrane region" description="Helical" evidence="8">
    <location>
        <begin position="12"/>
        <end position="31"/>
    </location>
</feature>
<keyword evidence="4" id="KW-1003">Cell membrane</keyword>
<feature type="transmembrane region" description="Helical" evidence="8">
    <location>
        <begin position="105"/>
        <end position="127"/>
    </location>
</feature>
<feature type="transmembrane region" description="Helical" evidence="8">
    <location>
        <begin position="297"/>
        <end position="321"/>
    </location>
</feature>
<feature type="transmembrane region" description="Helical" evidence="8">
    <location>
        <begin position="266"/>
        <end position="285"/>
    </location>
</feature>
<reference evidence="10" key="1">
    <citation type="submission" date="2016-08" db="EMBL/GenBank/DDBJ databases">
        <authorList>
            <person name="Varghese N."/>
            <person name="Submissions Spin"/>
        </authorList>
    </citation>
    <scope>NUCLEOTIDE SEQUENCE [LARGE SCALE GENOMIC DNA]</scope>
    <source>
        <strain evidence="10">REICA_082</strain>
    </source>
</reference>
<dbReference type="GO" id="GO:0055085">
    <property type="term" value="P:transmembrane transport"/>
    <property type="evidence" value="ECO:0007669"/>
    <property type="project" value="InterPro"/>
</dbReference>
<evidence type="ECO:0000256" key="5">
    <source>
        <dbReference type="ARBA" id="ARBA00022692"/>
    </source>
</evidence>